<comment type="similarity">
    <text evidence="2">Belongs to the glycosyltransferase 28 family.</text>
</comment>
<dbReference type="Gene3D" id="3.40.50.2000">
    <property type="entry name" value="Glycogen Phosphorylase B"/>
    <property type="match status" value="1"/>
</dbReference>
<gene>
    <name evidence="7" type="ORF">FYJ71_08265</name>
</gene>
<evidence type="ECO:0000313" key="8">
    <source>
        <dbReference type="Proteomes" id="UP000440713"/>
    </source>
</evidence>
<evidence type="ECO:0000256" key="2">
    <source>
        <dbReference type="ARBA" id="ARBA00006962"/>
    </source>
</evidence>
<keyword evidence="8" id="KW-1185">Reference proteome</keyword>
<feature type="domain" description="Glycosyl transferase family 28 C-terminal" evidence="6">
    <location>
        <begin position="1"/>
        <end position="141"/>
    </location>
</feature>
<dbReference type="EMBL" id="VUNE01000004">
    <property type="protein sequence ID" value="MST62964.1"/>
    <property type="molecule type" value="Genomic_DNA"/>
</dbReference>
<dbReference type="RefSeq" id="WP_154538436.1">
    <property type="nucleotide sequence ID" value="NZ_VUNE01000004.1"/>
</dbReference>
<dbReference type="InterPro" id="IPR007235">
    <property type="entry name" value="Glyco_trans_28_C"/>
</dbReference>
<evidence type="ECO:0000256" key="5">
    <source>
        <dbReference type="ARBA" id="ARBA00022824"/>
    </source>
</evidence>
<evidence type="ECO:0000256" key="3">
    <source>
        <dbReference type="ARBA" id="ARBA00022676"/>
    </source>
</evidence>
<dbReference type="PANTHER" id="PTHR12867:SF6">
    <property type="entry name" value="N-ACETYLGLUCOSAMINYLDIPHOSPHODOLICHOL N-ACETYLGLUCOSAMINYLTRANSFERASE"/>
    <property type="match status" value="1"/>
</dbReference>
<evidence type="ECO:0000259" key="6">
    <source>
        <dbReference type="Pfam" id="PF04101"/>
    </source>
</evidence>
<comment type="subcellular location">
    <subcellularLocation>
        <location evidence="1">Endoplasmic reticulum</location>
    </subcellularLocation>
</comment>
<dbReference type="NCBIfam" id="NF041548">
    <property type="entry name" value="PssE"/>
    <property type="match status" value="1"/>
</dbReference>
<evidence type="ECO:0000256" key="1">
    <source>
        <dbReference type="ARBA" id="ARBA00004240"/>
    </source>
</evidence>
<comment type="caution">
    <text evidence="7">The sequence shown here is derived from an EMBL/GenBank/DDBJ whole genome shotgun (WGS) entry which is preliminary data.</text>
</comment>
<dbReference type="PANTHER" id="PTHR12867">
    <property type="entry name" value="GLYCOSYL TRANSFERASE-RELATED"/>
    <property type="match status" value="1"/>
</dbReference>
<dbReference type="GO" id="GO:0006488">
    <property type="term" value="P:dolichol-linked oligosaccharide biosynthetic process"/>
    <property type="evidence" value="ECO:0007669"/>
    <property type="project" value="InterPro"/>
</dbReference>
<dbReference type="Proteomes" id="UP000440713">
    <property type="component" value="Unassembled WGS sequence"/>
</dbReference>
<dbReference type="Pfam" id="PF04101">
    <property type="entry name" value="Glyco_tran_28_C"/>
    <property type="match status" value="1"/>
</dbReference>
<keyword evidence="5" id="KW-0256">Endoplasmic reticulum</keyword>
<sequence length="162" mass="18795">MIFVILGTQKHQFDRLLKQIDILVEKKVIRDEVFAQIGNSSYTPVNYGFKRFLSKLEFDEIIKKLSLVLTHAGTGSIMTALKYEKIVIAVPRLSKYNEHVDDHQIQIIDQLGDMGVIIPCRELENLEEVYLNSQKDVLKKYVSNRDEMIDDIDKFICDLFSL</sequence>
<dbReference type="AlphaFoldDB" id="A0A6N7XHT9"/>
<keyword evidence="4 7" id="KW-0808">Transferase</keyword>
<organism evidence="7 8">
    <name type="scientific">Peptostreptococcus porci</name>
    <dbReference type="NCBI Taxonomy" id="2652282"/>
    <lineage>
        <taxon>Bacteria</taxon>
        <taxon>Bacillati</taxon>
        <taxon>Bacillota</taxon>
        <taxon>Clostridia</taxon>
        <taxon>Peptostreptococcales</taxon>
        <taxon>Peptostreptococcaceae</taxon>
        <taxon>Peptostreptococcus</taxon>
    </lineage>
</organism>
<dbReference type="InterPro" id="IPR039042">
    <property type="entry name" value="Alg13-like"/>
</dbReference>
<dbReference type="InterPro" id="IPR048097">
    <property type="entry name" value="Cps14G-like"/>
</dbReference>
<dbReference type="GO" id="GO:0016758">
    <property type="term" value="F:hexosyltransferase activity"/>
    <property type="evidence" value="ECO:0007669"/>
    <property type="project" value="InterPro"/>
</dbReference>
<accession>A0A6N7XHT9</accession>
<name>A0A6N7XHT9_9FIRM</name>
<evidence type="ECO:0000313" key="7">
    <source>
        <dbReference type="EMBL" id="MST62964.1"/>
    </source>
</evidence>
<proteinExistence type="inferred from homology"/>
<reference evidence="7 8" key="1">
    <citation type="submission" date="2019-08" db="EMBL/GenBank/DDBJ databases">
        <title>In-depth cultivation of the pig gut microbiome towards novel bacterial diversity and tailored functional studies.</title>
        <authorList>
            <person name="Wylensek D."/>
            <person name="Hitch T.C.A."/>
            <person name="Clavel T."/>
        </authorList>
    </citation>
    <scope>NUCLEOTIDE SEQUENCE [LARGE SCALE GENOMIC DNA]</scope>
    <source>
        <strain evidence="7 8">WCA-SAB-591-4A-A</strain>
    </source>
</reference>
<evidence type="ECO:0000256" key="4">
    <source>
        <dbReference type="ARBA" id="ARBA00022679"/>
    </source>
</evidence>
<keyword evidence="3 7" id="KW-0328">Glycosyltransferase</keyword>
<protein>
    <submittedName>
        <fullName evidence="7">Beta(1,3)galactosyltransferase EpsH</fullName>
    </submittedName>
</protein>